<evidence type="ECO:0000256" key="1">
    <source>
        <dbReference type="SAM" id="Phobius"/>
    </source>
</evidence>
<reference evidence="2 5" key="3">
    <citation type="submission" date="2019-12" db="EMBL/GenBank/DDBJ databases">
        <title>Draft Genome Sequences of Six Type Strains of the Genus Massilia.</title>
        <authorList>
            <person name="Miess H."/>
            <person name="Frediansyah A."/>
            <person name="Goeker M."/>
            <person name="Gross H."/>
        </authorList>
    </citation>
    <scope>NUCLEOTIDE SEQUENCE [LARGE SCALE GENOMIC DNA]</scope>
    <source>
        <strain evidence="2 5">DSM 26639</strain>
    </source>
</reference>
<dbReference type="Proteomes" id="UP000437862">
    <property type="component" value="Chromosome"/>
</dbReference>
<feature type="transmembrane region" description="Helical" evidence="1">
    <location>
        <begin position="28"/>
        <end position="46"/>
    </location>
</feature>
<evidence type="ECO:0000313" key="2">
    <source>
        <dbReference type="EMBL" id="QGZ37986.1"/>
    </source>
</evidence>
<dbReference type="Proteomes" id="UP000315112">
    <property type="component" value="Unassembled WGS sequence"/>
</dbReference>
<evidence type="ECO:0000313" key="5">
    <source>
        <dbReference type="Proteomes" id="UP000437862"/>
    </source>
</evidence>
<reference evidence="3" key="2">
    <citation type="submission" date="2019-07" db="EMBL/GenBank/DDBJ databases">
        <authorList>
            <person name="Whitman W."/>
            <person name="Huntemann M."/>
            <person name="Clum A."/>
            <person name="Pillay M."/>
            <person name="Palaniappan K."/>
            <person name="Varghese N."/>
            <person name="Mikhailova N."/>
            <person name="Stamatis D."/>
            <person name="Reddy T."/>
            <person name="Daum C."/>
            <person name="Shapiro N."/>
            <person name="Ivanova N."/>
            <person name="Kyrpides N."/>
            <person name="Woyke T."/>
        </authorList>
    </citation>
    <scope>NUCLEOTIDE SEQUENCE</scope>
    <source>
        <strain evidence="3">CGMCC 1.10685</strain>
    </source>
</reference>
<evidence type="ECO:0000313" key="4">
    <source>
        <dbReference type="Proteomes" id="UP000315112"/>
    </source>
</evidence>
<gene>
    <name evidence="2" type="ORF">GO485_02260</name>
    <name evidence="3" type="ORF">IP92_05672</name>
</gene>
<feature type="transmembrane region" description="Helical" evidence="1">
    <location>
        <begin position="164"/>
        <end position="186"/>
    </location>
</feature>
<dbReference type="AlphaFoldDB" id="A0A562PBH3"/>
<dbReference type="EMBL" id="VLKW01000017">
    <property type="protein sequence ID" value="TWI41807.1"/>
    <property type="molecule type" value="Genomic_DNA"/>
</dbReference>
<keyword evidence="1" id="KW-0472">Membrane</keyword>
<organism evidence="3 4">
    <name type="scientific">Pseudoduganella flava</name>
    <dbReference type="NCBI Taxonomy" id="871742"/>
    <lineage>
        <taxon>Bacteria</taxon>
        <taxon>Pseudomonadati</taxon>
        <taxon>Pseudomonadota</taxon>
        <taxon>Betaproteobacteria</taxon>
        <taxon>Burkholderiales</taxon>
        <taxon>Oxalobacteraceae</taxon>
        <taxon>Telluria group</taxon>
        <taxon>Pseudoduganella</taxon>
    </lineage>
</organism>
<name>A0A562PBH3_9BURK</name>
<evidence type="ECO:0000313" key="3">
    <source>
        <dbReference type="EMBL" id="TWI41807.1"/>
    </source>
</evidence>
<proteinExistence type="predicted"/>
<protein>
    <submittedName>
        <fullName evidence="3">Uncharacterized protein</fullName>
    </submittedName>
</protein>
<keyword evidence="1" id="KW-1133">Transmembrane helix</keyword>
<dbReference type="EMBL" id="CP046904">
    <property type="protein sequence ID" value="QGZ37986.1"/>
    <property type="molecule type" value="Genomic_DNA"/>
</dbReference>
<sequence>MKYVAIAILAIALGTLFGRASVPDTWASWATACAGTSALLCGVLAYPRRKLAALRGEAHTARTQLADALGGYRAKHGRTPRALKPRRGWGEPQLTDIGEGVGGAVGGTAGSVIGVALEVAVQAAGKAVGEAFYKMSASAARQADDRAIAQLVARREVANARLRLAIVAWAAAVFSATIVAVLAFLATRGYPG</sequence>
<dbReference type="RefSeq" id="WP_145881749.1">
    <property type="nucleotide sequence ID" value="NZ_CP046904.1"/>
</dbReference>
<accession>A0A562PBH3</accession>
<keyword evidence="5" id="KW-1185">Reference proteome</keyword>
<keyword evidence="1" id="KW-0812">Transmembrane</keyword>
<reference evidence="3 4" key="1">
    <citation type="journal article" date="2015" name="Stand. Genomic Sci.">
        <title>Genomic Encyclopedia of Bacterial and Archaeal Type Strains, Phase III: the genomes of soil and plant-associated and newly described type strains.</title>
        <authorList>
            <person name="Whitman W.B."/>
            <person name="Woyke T."/>
            <person name="Klenk H.P."/>
            <person name="Zhou Y."/>
            <person name="Lilburn T.G."/>
            <person name="Beck B.J."/>
            <person name="De Vos P."/>
            <person name="Vandamme P."/>
            <person name="Eisen J.A."/>
            <person name="Garrity G."/>
            <person name="Hugenholtz P."/>
            <person name="Kyrpides N.C."/>
        </authorList>
    </citation>
    <scope>NUCLEOTIDE SEQUENCE [LARGE SCALE GENOMIC DNA]</scope>
    <source>
        <strain evidence="3 4">CGMCC 1.10685</strain>
    </source>
</reference>